<evidence type="ECO:0000313" key="3">
    <source>
        <dbReference type="Proteomes" id="UP001464387"/>
    </source>
</evidence>
<dbReference type="Pfam" id="PF13649">
    <property type="entry name" value="Methyltransf_25"/>
    <property type="match status" value="1"/>
</dbReference>
<dbReference type="InterPro" id="IPR050723">
    <property type="entry name" value="CFA/CMAS"/>
</dbReference>
<accession>A0ABV1YRG2</accession>
<dbReference type="PANTHER" id="PTHR43667">
    <property type="entry name" value="CYCLOPROPANE-FATTY-ACYL-PHOSPHOLIPID SYNTHASE"/>
    <property type="match status" value="1"/>
</dbReference>
<dbReference type="RefSeq" id="WP_352658106.1">
    <property type="nucleotide sequence ID" value="NZ_JAMYPJ010000105.1"/>
</dbReference>
<dbReference type="SUPFAM" id="SSF53335">
    <property type="entry name" value="S-adenosyl-L-methionine-dependent methyltransferases"/>
    <property type="match status" value="1"/>
</dbReference>
<dbReference type="GO" id="GO:0008168">
    <property type="term" value="F:methyltransferase activity"/>
    <property type="evidence" value="ECO:0007669"/>
    <property type="project" value="UniProtKB-KW"/>
</dbReference>
<evidence type="ECO:0000313" key="2">
    <source>
        <dbReference type="EMBL" id="MER8937781.1"/>
    </source>
</evidence>
<evidence type="ECO:0000259" key="1">
    <source>
        <dbReference type="Pfam" id="PF13649"/>
    </source>
</evidence>
<proteinExistence type="predicted"/>
<name>A0ABV1YRG2_9HYPH</name>
<comment type="caution">
    <text evidence="2">The sequence shown here is derived from an EMBL/GenBank/DDBJ whole genome shotgun (WGS) entry which is preliminary data.</text>
</comment>
<feature type="domain" description="Methyltransferase" evidence="1">
    <location>
        <begin position="57"/>
        <end position="157"/>
    </location>
</feature>
<dbReference type="PANTHER" id="PTHR43667:SF2">
    <property type="entry name" value="FATTY ACID C-METHYL TRANSFERASE"/>
    <property type="match status" value="1"/>
</dbReference>
<dbReference type="InterPro" id="IPR041698">
    <property type="entry name" value="Methyltransf_25"/>
</dbReference>
<dbReference type="Proteomes" id="UP001464387">
    <property type="component" value="Unassembled WGS sequence"/>
</dbReference>
<keyword evidence="3" id="KW-1185">Reference proteome</keyword>
<reference evidence="2 3" key="1">
    <citation type="journal article" date="2024" name="Proc. Natl. Acad. Sci. U.S.A.">
        <title>The evolutionary genomics of adaptation to stress in wild rhizobium bacteria.</title>
        <authorList>
            <person name="Kehlet-Delgado H."/>
            <person name="Montoya A.P."/>
            <person name="Jensen K.T."/>
            <person name="Wendlandt C.E."/>
            <person name="Dexheimer C."/>
            <person name="Roberts M."/>
            <person name="Torres Martinez L."/>
            <person name="Friesen M.L."/>
            <person name="Griffitts J.S."/>
            <person name="Porter S.S."/>
        </authorList>
    </citation>
    <scope>NUCLEOTIDE SEQUENCE [LARGE SCALE GENOMIC DNA]</scope>
    <source>
        <strain evidence="2 3">M0729</strain>
    </source>
</reference>
<dbReference type="Gene3D" id="3.40.50.150">
    <property type="entry name" value="Vaccinia Virus protein VP39"/>
    <property type="match status" value="1"/>
</dbReference>
<dbReference type="CDD" id="cd02440">
    <property type="entry name" value="AdoMet_MTases"/>
    <property type="match status" value="1"/>
</dbReference>
<keyword evidence="2" id="KW-0808">Transferase</keyword>
<keyword evidence="2" id="KW-0489">Methyltransferase</keyword>
<dbReference type="EMBL" id="JAMYPJ010000105">
    <property type="protein sequence ID" value="MER8937781.1"/>
    <property type="molecule type" value="Genomic_DNA"/>
</dbReference>
<dbReference type="InterPro" id="IPR029063">
    <property type="entry name" value="SAM-dependent_MTases_sf"/>
</dbReference>
<sequence>MSTTELPASPEFKANHAELMDGVYRWQRHIYDLTRKYYLLGRDQLISGLDVPAGGSVLELGCGTGRNIILAARRYPDARFFGLDISAEMLETAGKAIDRKGLSSRVTLARGDATDFDAGALFGTERFDRVFVSYSLSMIPGWEKTVSAALAALAPNGSLHIVDFGQQEGLPGWFRTLLRGWLRKFHVSPRESLREVLESESRRTGATFRFRTLYRGYAWLGVVGPRNPTSPSMGEVAPKARGGV</sequence>
<protein>
    <submittedName>
        <fullName evidence="2">Class I SAM-dependent methyltransferase</fullName>
    </submittedName>
</protein>
<dbReference type="GO" id="GO:0032259">
    <property type="term" value="P:methylation"/>
    <property type="evidence" value="ECO:0007669"/>
    <property type="project" value="UniProtKB-KW"/>
</dbReference>
<organism evidence="2 3">
    <name type="scientific">Mesorhizobium opportunistum</name>
    <dbReference type="NCBI Taxonomy" id="593909"/>
    <lineage>
        <taxon>Bacteria</taxon>
        <taxon>Pseudomonadati</taxon>
        <taxon>Pseudomonadota</taxon>
        <taxon>Alphaproteobacteria</taxon>
        <taxon>Hyphomicrobiales</taxon>
        <taxon>Phyllobacteriaceae</taxon>
        <taxon>Mesorhizobium</taxon>
    </lineage>
</organism>
<gene>
    <name evidence="2" type="ORF">NKI33_33255</name>
</gene>